<keyword evidence="2" id="KW-1185">Reference proteome</keyword>
<accession>A0A1G7F8M2</accession>
<dbReference type="STRING" id="454006.SAMN05421825_0013"/>
<evidence type="ECO:0000313" key="1">
    <source>
        <dbReference type="EMBL" id="SDE72186.1"/>
    </source>
</evidence>
<dbReference type="Pfam" id="PF10902">
    <property type="entry name" value="WYL_2"/>
    <property type="match status" value="1"/>
</dbReference>
<dbReference type="Proteomes" id="UP000199203">
    <property type="component" value="Unassembled WGS sequence"/>
</dbReference>
<dbReference type="RefSeq" id="WP_245707078.1">
    <property type="nucleotide sequence ID" value="NZ_FNBH01000001.1"/>
</dbReference>
<evidence type="ECO:0008006" key="3">
    <source>
        <dbReference type="Google" id="ProtNLM"/>
    </source>
</evidence>
<reference evidence="2" key="1">
    <citation type="submission" date="2016-10" db="EMBL/GenBank/DDBJ databases">
        <authorList>
            <person name="Varghese N."/>
            <person name="Submissions S."/>
        </authorList>
    </citation>
    <scope>NUCLEOTIDE SEQUENCE [LARGE SCALE GENOMIC DNA]</scope>
    <source>
        <strain evidence="2">DSM 19684</strain>
    </source>
</reference>
<evidence type="ECO:0000313" key="2">
    <source>
        <dbReference type="Proteomes" id="UP000199203"/>
    </source>
</evidence>
<dbReference type="EMBL" id="FNBH01000001">
    <property type="protein sequence ID" value="SDE72186.1"/>
    <property type="molecule type" value="Genomic_DNA"/>
</dbReference>
<name>A0A1G7F8M2_9FLAO</name>
<sequence length="107" mass="12533">MKISTPSFRKTIMSTAWQFLRQTGLSFSECLKKAWANFKLQQKMQTEIVKFYFQKVDGSVREAWGTLRADMLPEIGEGNRKKNDTVQTYFDTEVNAFRCFKKFNLVA</sequence>
<protein>
    <recommendedName>
        <fullName evidence="3">DUF2693 domain-containing protein</fullName>
    </recommendedName>
</protein>
<dbReference type="AlphaFoldDB" id="A0A1G7F8M2"/>
<dbReference type="InterPro" id="IPR024401">
    <property type="entry name" value="WYL_prot"/>
</dbReference>
<organism evidence="1 2">
    <name type="scientific">Epilithonimonas hungarica</name>
    <dbReference type="NCBI Taxonomy" id="454006"/>
    <lineage>
        <taxon>Bacteria</taxon>
        <taxon>Pseudomonadati</taxon>
        <taxon>Bacteroidota</taxon>
        <taxon>Flavobacteriia</taxon>
        <taxon>Flavobacteriales</taxon>
        <taxon>Weeksellaceae</taxon>
        <taxon>Chryseobacterium group</taxon>
        <taxon>Epilithonimonas</taxon>
    </lineage>
</organism>
<gene>
    <name evidence="1" type="ORF">SAMN05421825_0013</name>
</gene>
<proteinExistence type="predicted"/>